<evidence type="ECO:0000313" key="14">
    <source>
        <dbReference type="EMBL" id="WNH08796.1"/>
    </source>
</evidence>
<dbReference type="PANTHER" id="PTHR30069:SF29">
    <property type="entry name" value="HEMOGLOBIN AND HEMOGLOBIN-HAPTOGLOBIN-BINDING PROTEIN 1-RELATED"/>
    <property type="match status" value="1"/>
</dbReference>
<evidence type="ECO:0000256" key="3">
    <source>
        <dbReference type="ARBA" id="ARBA00022452"/>
    </source>
</evidence>
<keyword evidence="4 10" id="KW-0812">Transmembrane</keyword>
<feature type="domain" description="TonB-dependent receptor plug" evidence="13">
    <location>
        <begin position="36"/>
        <end position="139"/>
    </location>
</feature>
<keyword evidence="7 10" id="KW-0472">Membrane</keyword>
<protein>
    <submittedName>
        <fullName evidence="14">TonB-dependent receptor</fullName>
    </submittedName>
</protein>
<evidence type="ECO:0000259" key="13">
    <source>
        <dbReference type="Pfam" id="PF07715"/>
    </source>
</evidence>
<dbReference type="Gene3D" id="2.40.170.20">
    <property type="entry name" value="TonB-dependent receptor, beta-barrel domain"/>
    <property type="match status" value="1"/>
</dbReference>
<dbReference type="Pfam" id="PF07715">
    <property type="entry name" value="Plug"/>
    <property type="match status" value="1"/>
</dbReference>
<comment type="subcellular location">
    <subcellularLocation>
        <location evidence="1 10">Cell outer membrane</location>
        <topology evidence="1 10">Multi-pass membrane protein</topology>
    </subcellularLocation>
</comment>
<evidence type="ECO:0000256" key="5">
    <source>
        <dbReference type="ARBA" id="ARBA00022729"/>
    </source>
</evidence>
<feature type="domain" description="TonB-dependent receptor-like beta-barrel" evidence="12">
    <location>
        <begin position="206"/>
        <end position="652"/>
    </location>
</feature>
<evidence type="ECO:0000313" key="15">
    <source>
        <dbReference type="Proteomes" id="UP001302806"/>
    </source>
</evidence>
<dbReference type="Proteomes" id="UP001302806">
    <property type="component" value="Chromosome"/>
</dbReference>
<keyword evidence="9 10" id="KW-0998">Cell outer membrane</keyword>
<dbReference type="InterPro" id="IPR012910">
    <property type="entry name" value="Plug_dom"/>
</dbReference>
<evidence type="ECO:0000256" key="1">
    <source>
        <dbReference type="ARBA" id="ARBA00004571"/>
    </source>
</evidence>
<dbReference type="Pfam" id="PF00593">
    <property type="entry name" value="TonB_dep_Rec_b-barrel"/>
    <property type="match status" value="1"/>
</dbReference>
<accession>A0ABY9XS89</accession>
<organism evidence="14 15">
    <name type="scientific">Thalassobellus suaedae</name>
    <dbReference type="NCBI Taxonomy" id="3074124"/>
    <lineage>
        <taxon>Bacteria</taxon>
        <taxon>Pseudomonadati</taxon>
        <taxon>Bacteroidota</taxon>
        <taxon>Flavobacteriia</taxon>
        <taxon>Flavobacteriales</taxon>
        <taxon>Flavobacteriaceae</taxon>
        <taxon>Thalassobellus</taxon>
    </lineage>
</organism>
<keyword evidence="2 10" id="KW-0813">Transport</keyword>
<evidence type="ECO:0000256" key="6">
    <source>
        <dbReference type="ARBA" id="ARBA00023077"/>
    </source>
</evidence>
<name>A0ABY9XS89_9FLAO</name>
<proteinExistence type="inferred from homology"/>
<dbReference type="InterPro" id="IPR039426">
    <property type="entry name" value="TonB-dep_rcpt-like"/>
</dbReference>
<evidence type="ECO:0000256" key="4">
    <source>
        <dbReference type="ARBA" id="ARBA00022692"/>
    </source>
</evidence>
<dbReference type="PROSITE" id="PS52016">
    <property type="entry name" value="TONB_DEPENDENT_REC_3"/>
    <property type="match status" value="1"/>
</dbReference>
<keyword evidence="8 14" id="KW-0675">Receptor</keyword>
<evidence type="ECO:0000256" key="7">
    <source>
        <dbReference type="ARBA" id="ARBA00023136"/>
    </source>
</evidence>
<dbReference type="InterPro" id="IPR000531">
    <property type="entry name" value="Beta-barrel_TonB"/>
</dbReference>
<keyword evidence="5" id="KW-0732">Signal</keyword>
<evidence type="ECO:0000256" key="11">
    <source>
        <dbReference type="RuleBase" id="RU003357"/>
    </source>
</evidence>
<evidence type="ECO:0000259" key="12">
    <source>
        <dbReference type="Pfam" id="PF00593"/>
    </source>
</evidence>
<reference evidence="14 15" key="1">
    <citation type="submission" date="2023-09" db="EMBL/GenBank/DDBJ databases">
        <title>Thalassobella suaedae gen. nov., sp. nov., a marine bacterium of the family Flavobacteriaceae isolated from a halophyte Suaeda japonica.</title>
        <authorList>
            <person name="Lee S.Y."/>
            <person name="Hwang C.Y."/>
        </authorList>
    </citation>
    <scope>NUCLEOTIDE SEQUENCE [LARGE SCALE GENOMIC DNA]</scope>
    <source>
        <strain evidence="14 15">HL-DH14</strain>
    </source>
</reference>
<evidence type="ECO:0000256" key="8">
    <source>
        <dbReference type="ARBA" id="ARBA00023170"/>
    </source>
</evidence>
<evidence type="ECO:0000256" key="9">
    <source>
        <dbReference type="ARBA" id="ARBA00023237"/>
    </source>
</evidence>
<keyword evidence="6 11" id="KW-0798">TonB box</keyword>
<dbReference type="PANTHER" id="PTHR30069">
    <property type="entry name" value="TONB-DEPENDENT OUTER MEMBRANE RECEPTOR"/>
    <property type="match status" value="1"/>
</dbReference>
<evidence type="ECO:0000256" key="2">
    <source>
        <dbReference type="ARBA" id="ARBA00022448"/>
    </source>
</evidence>
<dbReference type="RefSeq" id="WP_415865397.1">
    <property type="nucleotide sequence ID" value="NZ_CP134537.1"/>
</dbReference>
<evidence type="ECO:0000256" key="10">
    <source>
        <dbReference type="PROSITE-ProRule" id="PRU01360"/>
    </source>
</evidence>
<dbReference type="InterPro" id="IPR036942">
    <property type="entry name" value="Beta-barrel_TonB_sf"/>
</dbReference>
<dbReference type="EMBL" id="CP134537">
    <property type="protein sequence ID" value="WNH08796.1"/>
    <property type="molecule type" value="Genomic_DNA"/>
</dbReference>
<dbReference type="Gene3D" id="2.170.130.10">
    <property type="entry name" value="TonB-dependent receptor, plug domain"/>
    <property type="match status" value="1"/>
</dbReference>
<gene>
    <name evidence="14" type="ORF">RHP51_17255</name>
</gene>
<dbReference type="InterPro" id="IPR037066">
    <property type="entry name" value="Plug_dom_sf"/>
</dbReference>
<dbReference type="CDD" id="cd01347">
    <property type="entry name" value="ligand_gated_channel"/>
    <property type="match status" value="1"/>
</dbReference>
<sequence>MSYSFSQESNASKDSTKTKDLDEIIITATRTTRQLSSLPLPAQIISKKDIVRSNSVRLNDILNEQTGLITVSDFGGGDGIQLQGLDAQYTLILVDGVPLVGRSAGTLDLNRITVGNTKQIEIVKGASSCLYGSEALGGVINIITETPKEGFIGHVNYRHGSFNTNDLSSSINYKKQKLGITTFLNRYSSNGYDLDKSDDLKTIEPFSNYTLNTKVTYEFSKATNLLISGKYYTQNQDYVASATLNGESNINEWNTHLKLGHTYSKKWHSYFEFYATRYKANEYLNNPDESRFSDSYFNQFLLRPEIRATFNASKKSAFIGGLGWNHETLKRTDFSTNPEFNSPYAYLQYDTNPNENINIILGARFDNHNKYKSQFSPKAAIRYEFNSELAIKASVGYGFKTPDFRQLYFDFTNATVGYTVLGYNAVATKIPELQAEGQIANLIIPIIEFESDLNSENSISLNLGADYQPFSSLKLHLNIFRNSINDLIDTRVIANKTNGQNVFSYFNINTVYTQGIEFNTNWKPNNKLKFSGGYQLLIAKDKTAETAFKNGTVYARTSSSSPSFQLKKEDYFGLFNRSRHMGNIKVFYEFTKWDLDANIRGTYRSKYGIIDTNGNTYLDRYDDFVKGYTIWDFALNKTLFKNHKIGFGIDNILGFTDPQNITNISGRIIYGKLHIQF</sequence>
<comment type="similarity">
    <text evidence="10 11">Belongs to the TonB-dependent receptor family.</text>
</comment>
<keyword evidence="3 10" id="KW-1134">Transmembrane beta strand</keyword>
<dbReference type="SUPFAM" id="SSF56935">
    <property type="entry name" value="Porins"/>
    <property type="match status" value="1"/>
</dbReference>